<name>A0A9W9JER2_9EURO</name>
<dbReference type="EMBL" id="JAPQKR010000015">
    <property type="protein sequence ID" value="KAJ5195528.1"/>
    <property type="molecule type" value="Genomic_DNA"/>
</dbReference>
<sequence length="177" mass="19840">MWSELLRAYHISTDLGILNGKAVWPPHTLGVLSDRGTFDRREVNVSVPQQDVKGLVDFIELHLPDYAEIHLRFTDQWPNLCPSGFLNAVVGLDQGKRCPSDEMMIYDTRGFSVVMFGAPQRRVVGKARDAIIEAIRCSHSLYSVQMPFTEGLPVRHHSHPPGLISLQLSMAPIYFGA</sequence>
<reference evidence="1" key="1">
    <citation type="submission" date="2022-12" db="EMBL/GenBank/DDBJ databases">
        <authorList>
            <person name="Petersen C."/>
        </authorList>
    </citation>
    <scope>NUCLEOTIDE SEQUENCE</scope>
    <source>
        <strain evidence="1">IBT 15544</strain>
    </source>
</reference>
<proteinExistence type="predicted"/>
<accession>A0A9W9JER2</accession>
<dbReference type="RefSeq" id="XP_058306016.1">
    <property type="nucleotide sequence ID" value="XM_058456028.1"/>
</dbReference>
<dbReference type="AlphaFoldDB" id="A0A9W9JER2"/>
<dbReference type="GeneID" id="83183329"/>
<dbReference type="Proteomes" id="UP001150904">
    <property type="component" value="Unassembled WGS sequence"/>
</dbReference>
<gene>
    <name evidence="1" type="ORF">N7498_008966</name>
</gene>
<comment type="caution">
    <text evidence="1">The sequence shown here is derived from an EMBL/GenBank/DDBJ whole genome shotgun (WGS) entry which is preliminary data.</text>
</comment>
<reference evidence="1" key="2">
    <citation type="journal article" date="2023" name="IMA Fungus">
        <title>Comparative genomic study of the Penicillium genus elucidates a diverse pangenome and 15 lateral gene transfer events.</title>
        <authorList>
            <person name="Petersen C."/>
            <person name="Sorensen T."/>
            <person name="Nielsen M.R."/>
            <person name="Sondergaard T.E."/>
            <person name="Sorensen J.L."/>
            <person name="Fitzpatrick D.A."/>
            <person name="Frisvad J.C."/>
            <person name="Nielsen K.L."/>
        </authorList>
    </citation>
    <scope>NUCLEOTIDE SEQUENCE</scope>
    <source>
        <strain evidence="1">IBT 15544</strain>
    </source>
</reference>
<protein>
    <submittedName>
        <fullName evidence="1">Uncharacterized protein</fullName>
    </submittedName>
</protein>
<dbReference type="OrthoDB" id="4485030at2759"/>
<keyword evidence="2" id="KW-1185">Reference proteome</keyword>
<evidence type="ECO:0000313" key="2">
    <source>
        <dbReference type="Proteomes" id="UP001150904"/>
    </source>
</evidence>
<evidence type="ECO:0000313" key="1">
    <source>
        <dbReference type="EMBL" id="KAJ5195528.1"/>
    </source>
</evidence>
<organism evidence="1 2">
    <name type="scientific">Penicillium cinerascens</name>
    <dbReference type="NCBI Taxonomy" id="70096"/>
    <lineage>
        <taxon>Eukaryota</taxon>
        <taxon>Fungi</taxon>
        <taxon>Dikarya</taxon>
        <taxon>Ascomycota</taxon>
        <taxon>Pezizomycotina</taxon>
        <taxon>Eurotiomycetes</taxon>
        <taxon>Eurotiomycetidae</taxon>
        <taxon>Eurotiales</taxon>
        <taxon>Aspergillaceae</taxon>
        <taxon>Penicillium</taxon>
    </lineage>
</organism>